<reference evidence="3" key="1">
    <citation type="submission" date="2018-07" db="EMBL/GenBank/DDBJ databases">
        <authorList>
            <person name="Peiro R."/>
            <person name="Begona"/>
            <person name="Cbmso G."/>
            <person name="Lopez M."/>
            <person name="Gonzalez S."/>
        </authorList>
    </citation>
    <scope>NUCLEOTIDE SEQUENCE [LARGE SCALE GENOMIC DNA]</scope>
</reference>
<name>A0A376A9H8_9HYPH</name>
<keyword evidence="3" id="KW-1185">Reference proteome</keyword>
<dbReference type="SUPFAM" id="SSF54637">
    <property type="entry name" value="Thioesterase/thiol ester dehydrase-isomerase"/>
    <property type="match status" value="1"/>
</dbReference>
<gene>
    <name evidence="2" type="ORF">RHIZ70_154</name>
</gene>
<dbReference type="InterPro" id="IPR002539">
    <property type="entry name" value="MaoC-like_dom"/>
</dbReference>
<dbReference type="OrthoDB" id="9797938at2"/>
<dbReference type="EMBL" id="UEYP01000011">
    <property type="protein sequence ID" value="SSC64446.1"/>
    <property type="molecule type" value="Genomic_DNA"/>
</dbReference>
<evidence type="ECO:0000313" key="2">
    <source>
        <dbReference type="EMBL" id="SSC64446.1"/>
    </source>
</evidence>
<dbReference type="Gene3D" id="3.10.129.10">
    <property type="entry name" value="Hotdog Thioesterase"/>
    <property type="match status" value="1"/>
</dbReference>
<dbReference type="InterPro" id="IPR029069">
    <property type="entry name" value="HotDog_dom_sf"/>
</dbReference>
<dbReference type="InterPro" id="IPR050965">
    <property type="entry name" value="UPF0336/Enoyl-CoA_hydratase"/>
</dbReference>
<accession>A0A376A9H8</accession>
<dbReference type="GO" id="GO:0006633">
    <property type="term" value="P:fatty acid biosynthetic process"/>
    <property type="evidence" value="ECO:0007669"/>
    <property type="project" value="TreeGrafter"/>
</dbReference>
<dbReference type="GO" id="GO:0019171">
    <property type="term" value="F:(3R)-hydroxyacyl-[acyl-carrier-protein] dehydratase activity"/>
    <property type="evidence" value="ECO:0007669"/>
    <property type="project" value="TreeGrafter"/>
</dbReference>
<dbReference type="PANTHER" id="PTHR43437">
    <property type="entry name" value="HYDROXYACYL-THIOESTER DEHYDRATASE TYPE 2, MITOCHONDRIAL-RELATED"/>
    <property type="match status" value="1"/>
</dbReference>
<evidence type="ECO:0000259" key="1">
    <source>
        <dbReference type="Pfam" id="PF01575"/>
    </source>
</evidence>
<dbReference type="Proteomes" id="UP000254764">
    <property type="component" value="Unassembled WGS sequence"/>
</dbReference>
<evidence type="ECO:0000313" key="3">
    <source>
        <dbReference type="Proteomes" id="UP000254764"/>
    </source>
</evidence>
<dbReference type="Pfam" id="PF01575">
    <property type="entry name" value="MaoC_dehydratas"/>
    <property type="match status" value="1"/>
</dbReference>
<protein>
    <recommendedName>
        <fullName evidence="1">MaoC-like domain-containing protein</fullName>
    </recommendedName>
</protein>
<dbReference type="STRING" id="1336235.GCA_000518785_00813"/>
<dbReference type="AlphaFoldDB" id="A0A376A9H8"/>
<proteinExistence type="predicted"/>
<dbReference type="RefSeq" id="WP_115671626.1">
    <property type="nucleotide sequence ID" value="NZ_UEYP01000011.1"/>
</dbReference>
<feature type="domain" description="MaoC-like" evidence="1">
    <location>
        <begin position="10"/>
        <end position="117"/>
    </location>
</feature>
<dbReference type="PANTHER" id="PTHR43437:SF3">
    <property type="entry name" value="HYDROXYACYL-THIOESTER DEHYDRATASE TYPE 2, MITOCHONDRIAL"/>
    <property type="match status" value="1"/>
</dbReference>
<organism evidence="2 3">
    <name type="scientific">Ciceribacter selenitireducens ATCC BAA-1503</name>
    <dbReference type="NCBI Taxonomy" id="1336235"/>
    <lineage>
        <taxon>Bacteria</taxon>
        <taxon>Pseudomonadati</taxon>
        <taxon>Pseudomonadota</taxon>
        <taxon>Alphaproteobacteria</taxon>
        <taxon>Hyphomicrobiales</taxon>
        <taxon>Rhizobiaceae</taxon>
        <taxon>Ciceribacter</taxon>
    </lineage>
</organism>
<dbReference type="CDD" id="cd03454">
    <property type="entry name" value="YdeM"/>
    <property type="match status" value="1"/>
</dbReference>
<sequence length="160" mass="17796">MKMIELYPAGHKVETGSRLFTAEDIIRFAEKFDPQPFHTDADAAKSYVFGALCASGWHTCAGWMRCFIDFWGAEFERLKAEGLVPPRLGPSPGFEELQWLKPVFAGDTITYSLTSLESRPLASRPGLILNTGLGEGVNQKGEPVLRFKTKILEFVTETVP</sequence>